<dbReference type="InterPro" id="IPR018638">
    <property type="entry name" value="DUF2061_membrane"/>
</dbReference>
<evidence type="ECO:0000259" key="1">
    <source>
        <dbReference type="Pfam" id="PF09834"/>
    </source>
</evidence>
<name>A0A934KJP1_9FLAO</name>
<dbReference type="Proteomes" id="UP000662373">
    <property type="component" value="Unassembled WGS sequence"/>
</dbReference>
<protein>
    <submittedName>
        <fullName evidence="2">DUF2061 domain-containing protein</fullName>
    </submittedName>
</protein>
<evidence type="ECO:0000313" key="2">
    <source>
        <dbReference type="EMBL" id="MBJ7880297.1"/>
    </source>
</evidence>
<dbReference type="Pfam" id="PF09834">
    <property type="entry name" value="DUF2061"/>
    <property type="match status" value="1"/>
</dbReference>
<dbReference type="EMBL" id="JAEHJZ010000010">
    <property type="protein sequence ID" value="MBJ7880297.1"/>
    <property type="molecule type" value="Genomic_DNA"/>
</dbReference>
<sequence length="89" mass="10201">METTFETHITKEHNETITNTNVETKENIKRTLLKTISWRVVGTLATVVISYVITGTLALAFSIGAIELVSKMILYFFHERAWNTIKWGK</sequence>
<accession>A0A934KJP1</accession>
<organism evidence="2 3">
    <name type="scientific">Gelidibacter salicanalis</name>
    <dbReference type="NCBI Taxonomy" id="291193"/>
    <lineage>
        <taxon>Bacteria</taxon>
        <taxon>Pseudomonadati</taxon>
        <taxon>Bacteroidota</taxon>
        <taxon>Flavobacteriia</taxon>
        <taxon>Flavobacteriales</taxon>
        <taxon>Flavobacteriaceae</taxon>
        <taxon>Gelidibacter</taxon>
    </lineage>
</organism>
<reference evidence="2 3" key="1">
    <citation type="submission" date="2020-09" db="EMBL/GenBank/DDBJ databases">
        <title>Draft genome of Gelidibacter salicanalis PAMC21136.</title>
        <authorList>
            <person name="Park H."/>
        </authorList>
    </citation>
    <scope>NUCLEOTIDE SEQUENCE [LARGE SCALE GENOMIC DNA]</scope>
    <source>
        <strain evidence="2 3">PAMC21136</strain>
    </source>
</reference>
<dbReference type="AlphaFoldDB" id="A0A934KJP1"/>
<comment type="caution">
    <text evidence="2">The sequence shown here is derived from an EMBL/GenBank/DDBJ whole genome shotgun (WGS) entry which is preliminary data.</text>
</comment>
<evidence type="ECO:0000313" key="3">
    <source>
        <dbReference type="Proteomes" id="UP000662373"/>
    </source>
</evidence>
<gene>
    <name evidence="2" type="ORF">JEM65_06470</name>
</gene>
<dbReference type="RefSeq" id="WP_199598133.1">
    <property type="nucleotide sequence ID" value="NZ_JAEHJZ010000010.1"/>
</dbReference>
<proteinExistence type="predicted"/>
<keyword evidence="3" id="KW-1185">Reference proteome</keyword>
<feature type="domain" description="DUF2061" evidence="1">
    <location>
        <begin position="32"/>
        <end position="83"/>
    </location>
</feature>